<proteinExistence type="predicted"/>
<accession>A0ABU8C9S9</accession>
<reference evidence="1 2" key="1">
    <citation type="journal article" date="2023" name="Ecotoxicol. Environ. Saf.">
        <title>Mercury remediation potential of mercury-resistant strain Rheinheimera metallidurans sp. nov. isolated from a municipal waste dumping site.</title>
        <authorList>
            <person name="Yadav V."/>
            <person name="Manjhi A."/>
            <person name="Vadakedath N."/>
        </authorList>
    </citation>
    <scope>NUCLEOTIDE SEQUENCE [LARGE SCALE GENOMIC DNA]</scope>
    <source>
        <strain evidence="1 2">E-49</strain>
    </source>
</reference>
<name>A0ABU8C9S9_9GAMM</name>
<dbReference type="EMBL" id="JALAAR010000014">
    <property type="protein sequence ID" value="MEH8018569.1"/>
    <property type="molecule type" value="Genomic_DNA"/>
</dbReference>
<organism evidence="1 2">
    <name type="scientific">Rheinheimera muenzenbergensis</name>
    <dbReference type="NCBI Taxonomy" id="1193628"/>
    <lineage>
        <taxon>Bacteria</taxon>
        <taxon>Pseudomonadati</taxon>
        <taxon>Pseudomonadota</taxon>
        <taxon>Gammaproteobacteria</taxon>
        <taxon>Chromatiales</taxon>
        <taxon>Chromatiaceae</taxon>
        <taxon>Rheinheimera</taxon>
    </lineage>
</organism>
<evidence type="ECO:0000313" key="1">
    <source>
        <dbReference type="EMBL" id="MEH8018569.1"/>
    </source>
</evidence>
<comment type="caution">
    <text evidence="1">The sequence shown here is derived from an EMBL/GenBank/DDBJ whole genome shotgun (WGS) entry which is preliminary data.</text>
</comment>
<keyword evidence="2" id="KW-1185">Reference proteome</keyword>
<gene>
    <name evidence="1" type="ORF">MN202_15100</name>
</gene>
<dbReference type="RefSeq" id="WP_335736973.1">
    <property type="nucleotide sequence ID" value="NZ_JALAAR010000014.1"/>
</dbReference>
<dbReference type="Proteomes" id="UP001375382">
    <property type="component" value="Unassembled WGS sequence"/>
</dbReference>
<sequence length="207" mass="23260">MRVEIMQSIASAYFSATRGSDFRSRITQGGAPFPFDAIQYETMEKESCIVGMVMAWSVITLESLVNHALAEKINNKVSAIMAIEYPGQITEKLKIAKSARSELAKKIAILSDNRQGSDVYIQLADKITEDRNIIVHDKPFELTDLENGEVKITHFKSRGRENERKPRYENLADFFMDCENVSNYIYSSSALKEAGVTEISFASLINS</sequence>
<evidence type="ECO:0000313" key="2">
    <source>
        <dbReference type="Proteomes" id="UP001375382"/>
    </source>
</evidence>
<protein>
    <submittedName>
        <fullName evidence="1">Uncharacterized protein</fullName>
    </submittedName>
</protein>